<evidence type="ECO:0000313" key="4">
    <source>
        <dbReference type="Proteomes" id="UP001589692"/>
    </source>
</evidence>
<dbReference type="PANTHER" id="PTHR42793:SF4">
    <property type="entry name" value="BLL6376 PROTEIN"/>
    <property type="match status" value="1"/>
</dbReference>
<sequence length="706" mass="73321">MRRYDDEALRKALIAPESVALVGVSGSAGKLTARPLEFLQRNGWQGRICPVNPTRDEIAGLKAWKRVSDIEGGVDHAYILLNAEPALEALEDCASAGVKVVSVLADGFAEAGEEGRKRQERLVRLAEEAGILLVGPNSTGVVSTASGFICTTNAAFKASDIGKGRLAVLSQSGSVIGTMLSRGQAQNTDFSVLISTGNEAAAGVGRMGQLLLDDPGTDGFILFLETIRDREALELFARGAHARGKPVVAYMVGRSEEGQALSVSHTGALTGAARSVSAFLRSVGIREVESFDSLIPVARTLSHSALKPGRPRAVTVVSTTGGGGAMVLDQIALRGVPIAGLSEASRASLSAQGIPLGHGKLVDVTLAGARYEPMKEVIRTLSADPATGLLLVVIGSSAQFNPELAVAPIVDAKAEVSSDAAPVLAFPLPHAPESLAMLEAGGIPAFRTVEACAETIAMMFDPLPAPVDAKDCELPAEAAALIATLAPGTQDEVTSGRVMQALGVFGPASTLLDPEADLPDDIGIAYPVVAKLVSPDLPHKTEAGAIRVGVPDRAALIEAIKAMKASAEAYRPGYRLQGILMQEMCHGLGEALIGISRDPVAGPMLTLAMGGVMTEIYRDSAVRPAPVDLATARSMIAEVKGFALFSGYRNRTKGDLDALVRTVAAVSRLAAAEQIGEAEINPILVRPEGKGVVMLDALLHVGKSHA</sequence>
<accession>A0ABV6ABG1</accession>
<dbReference type="Gene3D" id="3.30.470.20">
    <property type="entry name" value="ATP-grasp fold, B domain"/>
    <property type="match status" value="1"/>
</dbReference>
<dbReference type="Proteomes" id="UP001589692">
    <property type="component" value="Unassembled WGS sequence"/>
</dbReference>
<dbReference type="PANTHER" id="PTHR42793">
    <property type="entry name" value="COA BINDING DOMAIN CONTAINING PROTEIN"/>
    <property type="match status" value="1"/>
</dbReference>
<dbReference type="InterPro" id="IPR003781">
    <property type="entry name" value="CoA-bd"/>
</dbReference>
<dbReference type="InterPro" id="IPR016102">
    <property type="entry name" value="Succinyl-CoA_synth-like"/>
</dbReference>
<dbReference type="EMBL" id="JBHMAA010000006">
    <property type="protein sequence ID" value="MFB9947958.1"/>
    <property type="molecule type" value="Genomic_DNA"/>
</dbReference>
<evidence type="ECO:0000256" key="1">
    <source>
        <dbReference type="ARBA" id="ARBA00022532"/>
    </source>
</evidence>
<dbReference type="InterPro" id="IPR032875">
    <property type="entry name" value="Succ_CoA_lig_flav_dom"/>
</dbReference>
<name>A0ABV6ABG1_9HYPH</name>
<evidence type="ECO:0000313" key="3">
    <source>
        <dbReference type="EMBL" id="MFB9947958.1"/>
    </source>
</evidence>
<dbReference type="RefSeq" id="WP_377256461.1">
    <property type="nucleotide sequence ID" value="NZ_JBHMAA010000006.1"/>
</dbReference>
<dbReference type="Pfam" id="PF13607">
    <property type="entry name" value="Succ_CoA_lig"/>
    <property type="match status" value="1"/>
</dbReference>
<dbReference type="Pfam" id="PF13380">
    <property type="entry name" value="CoA_binding_2"/>
    <property type="match status" value="1"/>
</dbReference>
<organism evidence="3 4">
    <name type="scientific">Rhizobium puerariae</name>
    <dbReference type="NCBI Taxonomy" id="1585791"/>
    <lineage>
        <taxon>Bacteria</taxon>
        <taxon>Pseudomonadati</taxon>
        <taxon>Pseudomonadota</taxon>
        <taxon>Alphaproteobacteria</taxon>
        <taxon>Hyphomicrobiales</taxon>
        <taxon>Rhizobiaceae</taxon>
        <taxon>Rhizobium/Agrobacterium group</taxon>
        <taxon>Rhizobium</taxon>
    </lineage>
</organism>
<dbReference type="SMART" id="SM00881">
    <property type="entry name" value="CoA_binding"/>
    <property type="match status" value="1"/>
</dbReference>
<dbReference type="InterPro" id="IPR036291">
    <property type="entry name" value="NAD(P)-bd_dom_sf"/>
</dbReference>
<evidence type="ECO:0000259" key="2">
    <source>
        <dbReference type="SMART" id="SM00881"/>
    </source>
</evidence>
<dbReference type="SUPFAM" id="SSF51735">
    <property type="entry name" value="NAD(P)-binding Rossmann-fold domains"/>
    <property type="match status" value="1"/>
</dbReference>
<dbReference type="InterPro" id="IPR013815">
    <property type="entry name" value="ATP_grasp_subdomain_1"/>
</dbReference>
<keyword evidence="1" id="KW-0816">Tricarboxylic acid cycle</keyword>
<dbReference type="SUPFAM" id="SSF56059">
    <property type="entry name" value="Glutathione synthetase ATP-binding domain-like"/>
    <property type="match status" value="1"/>
</dbReference>
<protein>
    <submittedName>
        <fullName evidence="3">Acetate--CoA ligase family protein</fullName>
    </submittedName>
</protein>
<dbReference type="Gene3D" id="3.40.50.720">
    <property type="entry name" value="NAD(P)-binding Rossmann-like Domain"/>
    <property type="match status" value="1"/>
</dbReference>
<dbReference type="SUPFAM" id="SSF52210">
    <property type="entry name" value="Succinyl-CoA synthetase domains"/>
    <property type="match status" value="2"/>
</dbReference>
<reference evidence="3 4" key="1">
    <citation type="submission" date="2024-09" db="EMBL/GenBank/DDBJ databases">
        <authorList>
            <person name="Sun Q."/>
            <person name="Mori K."/>
        </authorList>
    </citation>
    <scope>NUCLEOTIDE SEQUENCE [LARGE SCALE GENOMIC DNA]</scope>
    <source>
        <strain evidence="3 4">TBRC 4938</strain>
    </source>
</reference>
<dbReference type="GO" id="GO:0016874">
    <property type="term" value="F:ligase activity"/>
    <property type="evidence" value="ECO:0007669"/>
    <property type="project" value="UniProtKB-KW"/>
</dbReference>
<feature type="domain" description="CoA-binding" evidence="2">
    <location>
        <begin position="13"/>
        <end position="108"/>
    </location>
</feature>
<dbReference type="Gene3D" id="3.30.1490.20">
    <property type="entry name" value="ATP-grasp fold, A domain"/>
    <property type="match status" value="1"/>
</dbReference>
<keyword evidence="4" id="KW-1185">Reference proteome</keyword>
<comment type="caution">
    <text evidence="3">The sequence shown here is derived from an EMBL/GenBank/DDBJ whole genome shotgun (WGS) entry which is preliminary data.</text>
</comment>
<dbReference type="Pfam" id="PF13549">
    <property type="entry name" value="ATP-grasp_5"/>
    <property type="match status" value="1"/>
</dbReference>
<gene>
    <name evidence="3" type="ORF">ACFFP0_03810</name>
</gene>
<proteinExistence type="predicted"/>
<keyword evidence="3" id="KW-0436">Ligase</keyword>
<dbReference type="Gene3D" id="3.40.50.261">
    <property type="entry name" value="Succinyl-CoA synthetase domains"/>
    <property type="match status" value="2"/>
</dbReference>